<gene>
    <name evidence="10" type="primary">LOC106469235</name>
</gene>
<evidence type="ECO:0000256" key="5">
    <source>
        <dbReference type="ARBA" id="ARBA00022833"/>
    </source>
</evidence>
<evidence type="ECO:0000256" key="3">
    <source>
        <dbReference type="ARBA" id="ARBA00022723"/>
    </source>
</evidence>
<dbReference type="Gene3D" id="3.10.170.20">
    <property type="match status" value="1"/>
</dbReference>
<keyword evidence="2 8" id="KW-0645">Protease</keyword>
<evidence type="ECO:0000256" key="6">
    <source>
        <dbReference type="ARBA" id="ARBA00023049"/>
    </source>
</evidence>
<dbReference type="PANTHER" id="PTHR10942">
    <property type="entry name" value="LEISHMANOLYSIN-LIKE PEPTIDASE"/>
    <property type="match status" value="1"/>
</dbReference>
<reference evidence="10" key="1">
    <citation type="submission" date="2025-08" db="UniProtKB">
        <authorList>
            <consortium name="RefSeq"/>
        </authorList>
    </citation>
    <scope>IDENTIFICATION</scope>
    <source>
        <tissue evidence="10">Muscle</tissue>
    </source>
</reference>
<proteinExistence type="inferred from homology"/>
<dbReference type="Gene3D" id="2.10.55.10">
    <property type="entry name" value="Leishmanolysin domain 3"/>
    <property type="match status" value="1"/>
</dbReference>
<dbReference type="RefSeq" id="XP_022253401.1">
    <property type="nucleotide sequence ID" value="XM_022397693.1"/>
</dbReference>
<dbReference type="SUPFAM" id="SSF55486">
    <property type="entry name" value="Metalloproteases ('zincins'), catalytic domain"/>
    <property type="match status" value="1"/>
</dbReference>
<evidence type="ECO:0000256" key="2">
    <source>
        <dbReference type="ARBA" id="ARBA00022670"/>
    </source>
</evidence>
<dbReference type="GeneID" id="106469235"/>
<keyword evidence="3 8" id="KW-0479">Metal-binding</keyword>
<organism evidence="9 10">
    <name type="scientific">Limulus polyphemus</name>
    <name type="common">Atlantic horseshoe crab</name>
    <dbReference type="NCBI Taxonomy" id="6850"/>
    <lineage>
        <taxon>Eukaryota</taxon>
        <taxon>Metazoa</taxon>
        <taxon>Ecdysozoa</taxon>
        <taxon>Arthropoda</taxon>
        <taxon>Chelicerata</taxon>
        <taxon>Merostomata</taxon>
        <taxon>Xiphosura</taxon>
        <taxon>Limulidae</taxon>
        <taxon>Limulus</taxon>
    </lineage>
</organism>
<accession>A0ABM1TBZ5</accession>
<dbReference type="Pfam" id="PF01457">
    <property type="entry name" value="Peptidase_M8"/>
    <property type="match status" value="1"/>
</dbReference>
<dbReference type="PANTHER" id="PTHR10942:SF0">
    <property type="entry name" value="LEISHMANOLYSIN-LIKE PEPTIDASE"/>
    <property type="match status" value="1"/>
</dbReference>
<sequence>MHELQRYYSIKEHPLKLLQVLHHVHLESAHVVKKRSITQPLRIKLFYDSSVYRLPKDKFDMINNTILPQAVDYWQKALFVRPMNVPIRLNRKCPKNQAFFPEQDRKQQYCVEHCENVTTCGEVVVPEEHLEWCRVCNAAGHHCRSQYHQKQKGQGIRDADFVFYVSAMETDRCYKGQTVAYASHCQQEMALDRPIAGHANLCPNSISTKSQDLDTLLSTVKHEILHALGFSVSLYAYFRDKNGNPLTRRGSNGKPQVNKELQAHQWSDRIIKKIIRPDWKVRGGNIRKELWMMVTPRVVEEARKHFNCPYLEGAELEDQGENGTWLTHWEKRLFENEAMTGTHTQNPVYSHITLALMEDTGWYASNYQMAQQFDWGKNLGCDFATKSCKHWIDVRRTRGWSIHPYCDKVKRDPLETECTDSRDAVALCNLVQYDRPLRREFQNFDYIPGIPDEDVGKYGGSVVLADYCPYVQEFTWQSNDVAVRGSRCQYGENTPVPEKNFALEYYGPSSKCFNHNKEMWVERTCQQERHWQHWGSGCYQRLGMKCKPGIIKAASFSSNDKHYFKDILICGSSSVELFNLRTLILLVLVVMCITR</sequence>
<dbReference type="Gene3D" id="3.90.132.10">
    <property type="entry name" value="Leishmanolysin , domain 2"/>
    <property type="match status" value="1"/>
</dbReference>
<protein>
    <recommendedName>
        <fullName evidence="7 8">Leishmanolysin-like peptidase</fullName>
        <ecNumber evidence="8">3.4.24.-</ecNumber>
    </recommendedName>
</protein>
<name>A0ABM1TBZ5_LIMPO</name>
<evidence type="ECO:0000313" key="10">
    <source>
        <dbReference type="RefSeq" id="XP_022253401.1"/>
    </source>
</evidence>
<comment type="cofactor">
    <cofactor evidence="8">
        <name>Zn(2+)</name>
        <dbReference type="ChEBI" id="CHEBI:29105"/>
    </cofactor>
    <text evidence="8">Binds 1 zinc ion per subunit.</text>
</comment>
<dbReference type="EC" id="3.4.24.-" evidence="8"/>
<dbReference type="InterPro" id="IPR001577">
    <property type="entry name" value="Peptidase_M8"/>
</dbReference>
<evidence type="ECO:0000313" key="9">
    <source>
        <dbReference type="Proteomes" id="UP000694941"/>
    </source>
</evidence>
<evidence type="ECO:0000256" key="8">
    <source>
        <dbReference type="RuleBase" id="RU366077"/>
    </source>
</evidence>
<keyword evidence="5 8" id="KW-0862">Zinc</keyword>
<evidence type="ECO:0000256" key="1">
    <source>
        <dbReference type="ARBA" id="ARBA00005860"/>
    </source>
</evidence>
<dbReference type="Proteomes" id="UP000694941">
    <property type="component" value="Unplaced"/>
</dbReference>
<keyword evidence="6 8" id="KW-0482">Metalloprotease</keyword>
<comment type="similarity">
    <text evidence="1 8">Belongs to the peptidase M8 family.</text>
</comment>
<keyword evidence="9" id="KW-1185">Reference proteome</keyword>
<evidence type="ECO:0000256" key="4">
    <source>
        <dbReference type="ARBA" id="ARBA00022801"/>
    </source>
</evidence>
<keyword evidence="4 8" id="KW-0378">Hydrolase</keyword>
<evidence type="ECO:0000256" key="7">
    <source>
        <dbReference type="ARBA" id="ARBA00039717"/>
    </source>
</evidence>